<dbReference type="AlphaFoldDB" id="A0A329SN38"/>
<dbReference type="STRING" id="29920.A0A329SN38"/>
<evidence type="ECO:0000259" key="18">
    <source>
        <dbReference type="PROSITE" id="PS50994"/>
    </source>
</evidence>
<comment type="function">
    <text evidence="1">The aspartyl protease (PR) mediates the proteolytic cleavages of the Gag and Gag-Pol polyproteins after assembly of the VLP.</text>
</comment>
<dbReference type="PROSITE" id="PS50158">
    <property type="entry name" value="ZF_CCHC"/>
    <property type="match status" value="1"/>
</dbReference>
<dbReference type="Pfam" id="PF14223">
    <property type="entry name" value="Retrotran_gag_2"/>
    <property type="match status" value="1"/>
</dbReference>
<keyword evidence="10" id="KW-0460">Magnesium</keyword>
<dbReference type="InterPro" id="IPR054722">
    <property type="entry name" value="PolX-like_BBD"/>
</dbReference>
<dbReference type="InterPro" id="IPR001878">
    <property type="entry name" value="Znf_CCHC"/>
</dbReference>
<evidence type="ECO:0000256" key="2">
    <source>
        <dbReference type="ARBA" id="ARBA00022612"/>
    </source>
</evidence>
<evidence type="ECO:0000256" key="10">
    <source>
        <dbReference type="ARBA" id="ARBA00022842"/>
    </source>
</evidence>
<feature type="domain" description="CCHC-type" evidence="17">
    <location>
        <begin position="226"/>
        <end position="242"/>
    </location>
</feature>
<keyword evidence="13" id="KW-0808">Transferase</keyword>
<evidence type="ECO:0000256" key="4">
    <source>
        <dbReference type="ARBA" id="ARBA00022722"/>
    </source>
</evidence>
<dbReference type="VEuPathDB" id="FungiDB:PC110_g6735"/>
<dbReference type="SUPFAM" id="SSF53098">
    <property type="entry name" value="Ribonuclease H-like"/>
    <property type="match status" value="1"/>
</dbReference>
<name>A0A329SN38_9STRA</name>
<gene>
    <name evidence="19" type="ORF">PC110_g6735</name>
</gene>
<reference evidence="19 20" key="1">
    <citation type="submission" date="2018-01" db="EMBL/GenBank/DDBJ databases">
        <title>Draft genome of the strawberry crown rot pathogen Phytophthora cactorum.</title>
        <authorList>
            <person name="Armitage A.D."/>
            <person name="Lysoe E."/>
            <person name="Nellist C.F."/>
            <person name="Harrison R.J."/>
            <person name="Brurberg M.B."/>
        </authorList>
    </citation>
    <scope>NUCLEOTIDE SEQUENCE [LARGE SCALE GENOMIC DNA]</scope>
    <source>
        <strain evidence="19 20">10300</strain>
    </source>
</reference>
<evidence type="ECO:0000256" key="13">
    <source>
        <dbReference type="ARBA" id="ARBA00022932"/>
    </source>
</evidence>
<keyword evidence="20" id="KW-1185">Reference proteome</keyword>
<keyword evidence="12" id="KW-0695">RNA-directed DNA polymerase</keyword>
<dbReference type="SUPFAM" id="SSF57756">
    <property type="entry name" value="Retrovirus zinc finger-like domains"/>
    <property type="match status" value="1"/>
</dbReference>
<evidence type="ECO:0000313" key="20">
    <source>
        <dbReference type="Proteomes" id="UP000251314"/>
    </source>
</evidence>
<keyword evidence="4" id="KW-0540">Nuclease</keyword>
<dbReference type="PROSITE" id="PS50994">
    <property type="entry name" value="INTEGRASE"/>
    <property type="match status" value="1"/>
</dbReference>
<dbReference type="GO" id="GO:0005524">
    <property type="term" value="F:ATP binding"/>
    <property type="evidence" value="ECO:0007669"/>
    <property type="project" value="UniProtKB-KW"/>
</dbReference>
<dbReference type="InterPro" id="IPR012337">
    <property type="entry name" value="RNaseH-like_sf"/>
</dbReference>
<keyword evidence="15" id="KW-0233">DNA recombination</keyword>
<dbReference type="Pfam" id="PF22936">
    <property type="entry name" value="Pol_BBD"/>
    <property type="match status" value="1"/>
</dbReference>
<keyword evidence="16" id="KW-0863">Zinc-finger</keyword>
<dbReference type="SMART" id="SM00343">
    <property type="entry name" value="ZnF_C2HC"/>
    <property type="match status" value="1"/>
</dbReference>
<keyword evidence="3" id="KW-0645">Protease</keyword>
<dbReference type="PANTHER" id="PTHR42648:SF11">
    <property type="entry name" value="TRANSPOSON TY4-P GAG-POL POLYPROTEIN"/>
    <property type="match status" value="1"/>
</dbReference>
<proteinExistence type="predicted"/>
<dbReference type="InterPro" id="IPR039537">
    <property type="entry name" value="Retrotran_Ty1/copia-like"/>
</dbReference>
<keyword evidence="7" id="KW-0255">Endonuclease</keyword>
<evidence type="ECO:0000256" key="8">
    <source>
        <dbReference type="ARBA" id="ARBA00022801"/>
    </source>
</evidence>
<protein>
    <recommendedName>
        <fullName evidence="21">CCHC-type domain-containing protein</fullName>
    </recommendedName>
</protein>
<dbReference type="OrthoDB" id="115271at2759"/>
<keyword evidence="5" id="KW-0479">Metal-binding</keyword>
<evidence type="ECO:0000256" key="15">
    <source>
        <dbReference type="ARBA" id="ARBA00023172"/>
    </source>
</evidence>
<keyword evidence="6" id="KW-0547">Nucleotide-binding</keyword>
<dbReference type="GO" id="GO:0008233">
    <property type="term" value="F:peptidase activity"/>
    <property type="evidence" value="ECO:0007669"/>
    <property type="project" value="UniProtKB-KW"/>
</dbReference>
<dbReference type="Gene3D" id="3.30.420.10">
    <property type="entry name" value="Ribonuclease H-like superfamily/Ribonuclease H"/>
    <property type="match status" value="1"/>
</dbReference>
<evidence type="ECO:0008006" key="21">
    <source>
        <dbReference type="Google" id="ProtNLM"/>
    </source>
</evidence>
<dbReference type="GO" id="GO:0004519">
    <property type="term" value="F:endonuclease activity"/>
    <property type="evidence" value="ECO:0007669"/>
    <property type="project" value="UniProtKB-KW"/>
</dbReference>
<evidence type="ECO:0000256" key="9">
    <source>
        <dbReference type="ARBA" id="ARBA00022840"/>
    </source>
</evidence>
<dbReference type="GO" id="GO:0008270">
    <property type="term" value="F:zinc ion binding"/>
    <property type="evidence" value="ECO:0007669"/>
    <property type="project" value="UniProtKB-KW"/>
</dbReference>
<keyword evidence="16" id="KW-0862">Zinc</keyword>
<dbReference type="GO" id="GO:0006508">
    <property type="term" value="P:proteolysis"/>
    <property type="evidence" value="ECO:0007669"/>
    <property type="project" value="UniProtKB-KW"/>
</dbReference>
<accession>A0A329SN38</accession>
<evidence type="ECO:0000256" key="14">
    <source>
        <dbReference type="ARBA" id="ARBA00023113"/>
    </source>
</evidence>
<keyword evidence="9" id="KW-0067">ATP-binding</keyword>
<evidence type="ECO:0000256" key="12">
    <source>
        <dbReference type="ARBA" id="ARBA00022918"/>
    </source>
</evidence>
<dbReference type="InterPro" id="IPR001584">
    <property type="entry name" value="Integrase_cat-core"/>
</dbReference>
<dbReference type="GO" id="GO:0003887">
    <property type="term" value="F:DNA-directed DNA polymerase activity"/>
    <property type="evidence" value="ECO:0007669"/>
    <property type="project" value="UniProtKB-KW"/>
</dbReference>
<evidence type="ECO:0000256" key="7">
    <source>
        <dbReference type="ARBA" id="ARBA00022759"/>
    </source>
</evidence>
<dbReference type="GO" id="GO:0003676">
    <property type="term" value="F:nucleic acid binding"/>
    <property type="evidence" value="ECO:0007669"/>
    <property type="project" value="InterPro"/>
</dbReference>
<evidence type="ECO:0000259" key="17">
    <source>
        <dbReference type="PROSITE" id="PS50158"/>
    </source>
</evidence>
<dbReference type="GO" id="GO:0003964">
    <property type="term" value="F:RNA-directed DNA polymerase activity"/>
    <property type="evidence" value="ECO:0007669"/>
    <property type="project" value="UniProtKB-KW"/>
</dbReference>
<evidence type="ECO:0000256" key="3">
    <source>
        <dbReference type="ARBA" id="ARBA00022670"/>
    </source>
</evidence>
<evidence type="ECO:0000256" key="16">
    <source>
        <dbReference type="PROSITE-ProRule" id="PRU00047"/>
    </source>
</evidence>
<dbReference type="GO" id="GO:0015074">
    <property type="term" value="P:DNA integration"/>
    <property type="evidence" value="ECO:0007669"/>
    <property type="project" value="UniProtKB-KW"/>
</dbReference>
<dbReference type="PANTHER" id="PTHR42648">
    <property type="entry name" value="TRANSPOSASE, PUTATIVE-RELATED"/>
    <property type="match status" value="1"/>
</dbReference>
<keyword evidence="8" id="KW-0378">Hydrolase</keyword>
<sequence length="508" mass="57027">MSHTSTKKAEVILGSDSYFHWEFAMRMTLARKGLLAHVQMVKDPSEITEVWLLNDMKALGLIAQGVAVEHHTKIRSATTAIMAWNTLRDFYNRMTRHNRVSMTRRLHEFKMEDGVTMAKHLDNFDELVVGLQTLGEPLDEARQLVILLSSLPTEYELISSIVENSKDVTLIEVKERLLKEYERLEKKDGTESALKATANGGKFKNAKSFKGRKGNSARKNNAFKGKCYNCDQIGHMKRDCPSSNVSNDEEAVFAVGKGRSAGWLIDSGATAHMTPHRNDLFEYEDLEENIEVTIADGKKIRVVGTGSVRLMGIDGKRIKMVEVLHIPGLDRRLLSVGKLAERGMSVEFQQNSCVIWYKSTAIASAKKVGKAYMLDCQKDMAHYVEYGGMDNQWELWHARMGHLNKDAPAKTQRATTGMSMAGKKALALCGGCMKGKQSVAHFPSRSMTKSTKLLQLVHTDVMGPMKTKSKGGARYVLTFVDDYSKYVVAYFISKKSEVPNKFKMFMKL</sequence>
<evidence type="ECO:0000256" key="6">
    <source>
        <dbReference type="ARBA" id="ARBA00022741"/>
    </source>
</evidence>
<evidence type="ECO:0000256" key="11">
    <source>
        <dbReference type="ARBA" id="ARBA00022908"/>
    </source>
</evidence>
<comment type="caution">
    <text evidence="19">The sequence shown here is derived from an EMBL/GenBank/DDBJ whole genome shotgun (WGS) entry which is preliminary data.</text>
</comment>
<keyword evidence="2" id="KW-1188">Viral release from host cell</keyword>
<evidence type="ECO:0000256" key="5">
    <source>
        <dbReference type="ARBA" id="ARBA00022723"/>
    </source>
</evidence>
<keyword evidence="11" id="KW-0229">DNA integration</keyword>
<feature type="domain" description="Integrase catalytic" evidence="18">
    <location>
        <begin position="439"/>
        <end position="508"/>
    </location>
</feature>
<keyword evidence="14" id="KW-0917">Virion maturation</keyword>
<dbReference type="InterPro" id="IPR036875">
    <property type="entry name" value="Znf_CCHC_sf"/>
</dbReference>
<dbReference type="InterPro" id="IPR036397">
    <property type="entry name" value="RNaseH_sf"/>
</dbReference>
<dbReference type="Pfam" id="PF00098">
    <property type="entry name" value="zf-CCHC"/>
    <property type="match status" value="1"/>
</dbReference>
<keyword evidence="13" id="KW-0239">DNA-directed DNA polymerase</keyword>
<keyword evidence="13" id="KW-0548">Nucleotidyltransferase</keyword>
<dbReference type="Gene3D" id="4.10.60.10">
    <property type="entry name" value="Zinc finger, CCHC-type"/>
    <property type="match status" value="1"/>
</dbReference>
<dbReference type="Proteomes" id="UP000251314">
    <property type="component" value="Unassembled WGS sequence"/>
</dbReference>
<dbReference type="GO" id="GO:0006310">
    <property type="term" value="P:DNA recombination"/>
    <property type="evidence" value="ECO:0007669"/>
    <property type="project" value="UniProtKB-KW"/>
</dbReference>
<organism evidence="19 20">
    <name type="scientific">Phytophthora cactorum</name>
    <dbReference type="NCBI Taxonomy" id="29920"/>
    <lineage>
        <taxon>Eukaryota</taxon>
        <taxon>Sar</taxon>
        <taxon>Stramenopiles</taxon>
        <taxon>Oomycota</taxon>
        <taxon>Peronosporomycetes</taxon>
        <taxon>Peronosporales</taxon>
        <taxon>Peronosporaceae</taxon>
        <taxon>Phytophthora</taxon>
    </lineage>
</organism>
<evidence type="ECO:0000313" key="19">
    <source>
        <dbReference type="EMBL" id="RAW36992.1"/>
    </source>
</evidence>
<dbReference type="EMBL" id="MJFZ01000123">
    <property type="protein sequence ID" value="RAW36992.1"/>
    <property type="molecule type" value="Genomic_DNA"/>
</dbReference>
<evidence type="ECO:0000256" key="1">
    <source>
        <dbReference type="ARBA" id="ARBA00002180"/>
    </source>
</evidence>